<dbReference type="Gene3D" id="3.40.710.10">
    <property type="entry name" value="DD-peptidase/beta-lactamase superfamily"/>
    <property type="match status" value="1"/>
</dbReference>
<organism evidence="2 3">
    <name type="scientific">Thalassobaculum fulvum</name>
    <dbReference type="NCBI Taxonomy" id="1633335"/>
    <lineage>
        <taxon>Bacteria</taxon>
        <taxon>Pseudomonadati</taxon>
        <taxon>Pseudomonadota</taxon>
        <taxon>Alphaproteobacteria</taxon>
        <taxon>Rhodospirillales</taxon>
        <taxon>Thalassobaculaceae</taxon>
        <taxon>Thalassobaculum</taxon>
    </lineage>
</organism>
<evidence type="ECO:0000313" key="2">
    <source>
        <dbReference type="EMBL" id="GHD60344.1"/>
    </source>
</evidence>
<dbReference type="PANTHER" id="PTHR43283">
    <property type="entry name" value="BETA-LACTAMASE-RELATED"/>
    <property type="match status" value="1"/>
</dbReference>
<accession>A0A919CRM5</accession>
<evidence type="ECO:0000259" key="1">
    <source>
        <dbReference type="Pfam" id="PF00144"/>
    </source>
</evidence>
<sequence length="391" mass="40125">MQDPTAVPTLPEQPDAALAGRVDAVLDGYVGSSIVGAVVHVVRDGRLVYRRAAGHADRESGRAMAVDTPFRLASVTKPYVTVAALALVDRGILELDAPITRWLPDFRPRFDGAEAAITLRHLLTHTSGLAYGFAQGPDGPYPKAGISDGIDRPGFGLAENLRRLAAAPLTFAPGSAWLYSLATDVLGAVLQAAAGRPLAEVVRDQVTGPLGLGHTMFVAADPEALATAYADSPAGPVRMTDPHDLPFGEGGAIRFAPSRAGDAAAYPSGGAGMVGTAPEFVALLETLRTGGAPLLRPETVAALTANQVGTKAEQGIGAGWGFGLGVAVLVDPVAGATPQAAGTWRWGGVYGHNWFVDPAAGLTVVTFTNTAVAGMNGPIREAIRDAVYGAG</sequence>
<comment type="caution">
    <text evidence="2">The sequence shown here is derived from an EMBL/GenBank/DDBJ whole genome shotgun (WGS) entry which is preliminary data.</text>
</comment>
<dbReference type="PANTHER" id="PTHR43283:SF3">
    <property type="entry name" value="BETA-LACTAMASE FAMILY PROTEIN (AFU_ORTHOLOGUE AFUA_5G07500)"/>
    <property type="match status" value="1"/>
</dbReference>
<dbReference type="InterPro" id="IPR012338">
    <property type="entry name" value="Beta-lactam/transpept-like"/>
</dbReference>
<feature type="domain" description="Beta-lactamase-related" evidence="1">
    <location>
        <begin position="23"/>
        <end position="377"/>
    </location>
</feature>
<reference evidence="2" key="1">
    <citation type="journal article" date="2014" name="Int. J. Syst. Evol. Microbiol.">
        <title>Complete genome sequence of Corynebacterium casei LMG S-19264T (=DSM 44701T), isolated from a smear-ripened cheese.</title>
        <authorList>
            <consortium name="US DOE Joint Genome Institute (JGI-PGF)"/>
            <person name="Walter F."/>
            <person name="Albersmeier A."/>
            <person name="Kalinowski J."/>
            <person name="Ruckert C."/>
        </authorList>
    </citation>
    <scope>NUCLEOTIDE SEQUENCE</scope>
    <source>
        <strain evidence="2">KCTC 42651</strain>
    </source>
</reference>
<evidence type="ECO:0000313" key="3">
    <source>
        <dbReference type="Proteomes" id="UP000630353"/>
    </source>
</evidence>
<name>A0A919CRM5_9PROT</name>
<dbReference type="EMBL" id="BMZS01000012">
    <property type="protein sequence ID" value="GHD60344.1"/>
    <property type="molecule type" value="Genomic_DNA"/>
</dbReference>
<dbReference type="InterPro" id="IPR050789">
    <property type="entry name" value="Diverse_Enzym_Activities"/>
</dbReference>
<gene>
    <name evidence="2" type="ORF">GCM10017083_46060</name>
</gene>
<dbReference type="SUPFAM" id="SSF56601">
    <property type="entry name" value="beta-lactamase/transpeptidase-like"/>
    <property type="match status" value="1"/>
</dbReference>
<dbReference type="InterPro" id="IPR001466">
    <property type="entry name" value="Beta-lactam-related"/>
</dbReference>
<dbReference type="Proteomes" id="UP000630353">
    <property type="component" value="Unassembled WGS sequence"/>
</dbReference>
<reference evidence="2" key="2">
    <citation type="submission" date="2020-09" db="EMBL/GenBank/DDBJ databases">
        <authorList>
            <person name="Sun Q."/>
            <person name="Kim S."/>
        </authorList>
    </citation>
    <scope>NUCLEOTIDE SEQUENCE</scope>
    <source>
        <strain evidence="2">KCTC 42651</strain>
    </source>
</reference>
<dbReference type="GO" id="GO:0016787">
    <property type="term" value="F:hydrolase activity"/>
    <property type="evidence" value="ECO:0007669"/>
    <property type="project" value="UniProtKB-KW"/>
</dbReference>
<keyword evidence="3" id="KW-1185">Reference proteome</keyword>
<dbReference type="RefSeq" id="WP_189994101.1">
    <property type="nucleotide sequence ID" value="NZ_BMZS01000012.1"/>
</dbReference>
<dbReference type="Pfam" id="PF00144">
    <property type="entry name" value="Beta-lactamase"/>
    <property type="match status" value="1"/>
</dbReference>
<proteinExistence type="predicted"/>
<dbReference type="AlphaFoldDB" id="A0A919CRM5"/>
<keyword evidence="2" id="KW-0378">Hydrolase</keyword>
<protein>
    <submittedName>
        <fullName evidence="2">Serine hydrolase</fullName>
    </submittedName>
</protein>